<accession>A0A518DAC1</accession>
<name>A0A518DAC1_9BACT</name>
<dbReference type="Gene3D" id="2.160.20.10">
    <property type="entry name" value="Single-stranded right-handed beta-helix, Pectin lyase-like"/>
    <property type="match status" value="1"/>
</dbReference>
<dbReference type="Proteomes" id="UP000317429">
    <property type="component" value="Chromosome"/>
</dbReference>
<dbReference type="SUPFAM" id="SSF51126">
    <property type="entry name" value="Pectin lyase-like"/>
    <property type="match status" value="1"/>
</dbReference>
<sequence>MLLPAPRTKATLARRAGPGRDDRGRSPINLRRDAVGCYWKIGTLFRKNGLRRLSLVAYRISEACPLQDDRPLRVLFVRTLRCASDRARRVISNPIPMPLRLHILLRYGLGVTCVCCADGGFAADSSWVYRGDSGRLVYTPDAQGDRVPDFSDVGYLGGRSPVPTVQTAITLSPVSGDDTASIQAAIDQVSALPLGSDGFRGAVLLGAGDYEVSGQLTISASGVVLRGSEKDASGTALHATPSAPPPIWPRTATTTSSSTPETTRSGDPVTRRRPPQRRCRRLLPRFPNLLLQS</sequence>
<evidence type="ECO:0000256" key="1">
    <source>
        <dbReference type="SAM" id="MobiDB-lite"/>
    </source>
</evidence>
<reference evidence="2 3" key="1">
    <citation type="submission" date="2019-02" db="EMBL/GenBank/DDBJ databases">
        <title>Deep-cultivation of Planctomycetes and their phenomic and genomic characterization uncovers novel biology.</title>
        <authorList>
            <person name="Wiegand S."/>
            <person name="Jogler M."/>
            <person name="Boedeker C."/>
            <person name="Pinto D."/>
            <person name="Vollmers J."/>
            <person name="Rivas-Marin E."/>
            <person name="Kohn T."/>
            <person name="Peeters S.H."/>
            <person name="Heuer A."/>
            <person name="Rast P."/>
            <person name="Oberbeckmann S."/>
            <person name="Bunk B."/>
            <person name="Jeske O."/>
            <person name="Meyerdierks A."/>
            <person name="Storesund J.E."/>
            <person name="Kallscheuer N."/>
            <person name="Luecker S."/>
            <person name="Lage O.M."/>
            <person name="Pohl T."/>
            <person name="Merkel B.J."/>
            <person name="Hornburger P."/>
            <person name="Mueller R.-W."/>
            <person name="Bruemmer F."/>
            <person name="Labrenz M."/>
            <person name="Spormann A.M."/>
            <person name="Op den Camp H."/>
            <person name="Overmann J."/>
            <person name="Amann R."/>
            <person name="Jetten M.S.M."/>
            <person name="Mascher T."/>
            <person name="Medema M.H."/>
            <person name="Devos D.P."/>
            <person name="Kaster A.-K."/>
            <person name="Ovreas L."/>
            <person name="Rohde M."/>
            <person name="Galperin M.Y."/>
            <person name="Jogler C."/>
        </authorList>
    </citation>
    <scope>NUCLEOTIDE SEQUENCE [LARGE SCALE GENOMIC DNA]</scope>
    <source>
        <strain evidence="2 3">Pla175</strain>
    </source>
</reference>
<dbReference type="AlphaFoldDB" id="A0A518DAC1"/>
<proteinExistence type="predicted"/>
<feature type="compositionally biased region" description="Low complexity" evidence="1">
    <location>
        <begin position="251"/>
        <end position="265"/>
    </location>
</feature>
<dbReference type="KEGG" id="pnd:Pla175_18150"/>
<dbReference type="EMBL" id="CP036291">
    <property type="protein sequence ID" value="QDU88437.1"/>
    <property type="molecule type" value="Genomic_DNA"/>
</dbReference>
<protein>
    <recommendedName>
        <fullName evidence="4">Pectate lyase superfamily protein</fullName>
    </recommendedName>
</protein>
<evidence type="ECO:0008006" key="4">
    <source>
        <dbReference type="Google" id="ProtNLM"/>
    </source>
</evidence>
<evidence type="ECO:0000313" key="2">
    <source>
        <dbReference type="EMBL" id="QDU88437.1"/>
    </source>
</evidence>
<dbReference type="InterPro" id="IPR012334">
    <property type="entry name" value="Pectin_lyas_fold"/>
</dbReference>
<feature type="region of interest" description="Disordered" evidence="1">
    <location>
        <begin position="234"/>
        <end position="277"/>
    </location>
</feature>
<evidence type="ECO:0000313" key="3">
    <source>
        <dbReference type="Proteomes" id="UP000317429"/>
    </source>
</evidence>
<gene>
    <name evidence="2" type="ORF">Pla175_18150</name>
</gene>
<keyword evidence="3" id="KW-1185">Reference proteome</keyword>
<dbReference type="InterPro" id="IPR011050">
    <property type="entry name" value="Pectin_lyase_fold/virulence"/>
</dbReference>
<organism evidence="2 3">
    <name type="scientific">Pirellulimonas nuda</name>
    <dbReference type="NCBI Taxonomy" id="2528009"/>
    <lineage>
        <taxon>Bacteria</taxon>
        <taxon>Pseudomonadati</taxon>
        <taxon>Planctomycetota</taxon>
        <taxon>Planctomycetia</taxon>
        <taxon>Pirellulales</taxon>
        <taxon>Lacipirellulaceae</taxon>
        <taxon>Pirellulimonas</taxon>
    </lineage>
</organism>